<proteinExistence type="predicted"/>
<dbReference type="AlphaFoldDB" id="A0A918XYN9"/>
<dbReference type="EMBL" id="BMVF01000001">
    <property type="protein sequence ID" value="GHD83842.1"/>
    <property type="molecule type" value="Genomic_DNA"/>
</dbReference>
<name>A0A918XYN9_9ACTN</name>
<evidence type="ECO:0000313" key="2">
    <source>
        <dbReference type="Proteomes" id="UP000608955"/>
    </source>
</evidence>
<reference evidence="1" key="2">
    <citation type="submission" date="2020-09" db="EMBL/GenBank/DDBJ databases">
        <authorList>
            <person name="Sun Q."/>
            <person name="Ohkuma M."/>
        </authorList>
    </citation>
    <scope>NUCLEOTIDE SEQUENCE</scope>
    <source>
        <strain evidence="1">JCM 4654</strain>
    </source>
</reference>
<accession>A0A918XYN9</accession>
<gene>
    <name evidence="1" type="ORF">GCM10010508_01080</name>
</gene>
<sequence length="62" mass="6736">MRRADGPGAVHLARPRLVDAVDVALAAEYGTDAVLTRDLRGFRAVRPVGGRHPCFRVLPDDL</sequence>
<reference evidence="1" key="1">
    <citation type="journal article" date="2014" name="Int. J. Syst. Evol. Microbiol.">
        <title>Complete genome sequence of Corynebacterium casei LMG S-19264T (=DSM 44701T), isolated from a smear-ripened cheese.</title>
        <authorList>
            <consortium name="US DOE Joint Genome Institute (JGI-PGF)"/>
            <person name="Walter F."/>
            <person name="Albersmeier A."/>
            <person name="Kalinowski J."/>
            <person name="Ruckert C."/>
        </authorList>
    </citation>
    <scope>NUCLEOTIDE SEQUENCE</scope>
    <source>
        <strain evidence="1">JCM 4654</strain>
    </source>
</reference>
<protein>
    <recommendedName>
        <fullName evidence="3">PIN domain-containing protein</fullName>
    </recommendedName>
</protein>
<organism evidence="1 2">
    <name type="scientific">Streptomyces naganishii JCM 4654</name>
    <dbReference type="NCBI Taxonomy" id="1306179"/>
    <lineage>
        <taxon>Bacteria</taxon>
        <taxon>Bacillati</taxon>
        <taxon>Actinomycetota</taxon>
        <taxon>Actinomycetes</taxon>
        <taxon>Kitasatosporales</taxon>
        <taxon>Streptomycetaceae</taxon>
        <taxon>Streptomyces</taxon>
    </lineage>
</organism>
<comment type="caution">
    <text evidence="1">The sequence shown here is derived from an EMBL/GenBank/DDBJ whole genome shotgun (WGS) entry which is preliminary data.</text>
</comment>
<dbReference type="RefSeq" id="WP_373297936.1">
    <property type="nucleotide sequence ID" value="NZ_BMVF01000001.1"/>
</dbReference>
<dbReference type="Proteomes" id="UP000608955">
    <property type="component" value="Unassembled WGS sequence"/>
</dbReference>
<evidence type="ECO:0008006" key="3">
    <source>
        <dbReference type="Google" id="ProtNLM"/>
    </source>
</evidence>
<evidence type="ECO:0000313" key="1">
    <source>
        <dbReference type="EMBL" id="GHD83842.1"/>
    </source>
</evidence>
<keyword evidence="2" id="KW-1185">Reference proteome</keyword>